<keyword evidence="1" id="KW-0472">Membrane</keyword>
<evidence type="ECO:0000256" key="1">
    <source>
        <dbReference type="SAM" id="Phobius"/>
    </source>
</evidence>
<feature type="transmembrane region" description="Helical" evidence="1">
    <location>
        <begin position="63"/>
        <end position="84"/>
    </location>
</feature>
<keyword evidence="1" id="KW-0812">Transmembrane</keyword>
<dbReference type="EMBL" id="JBBYAF010000026">
    <property type="protein sequence ID" value="MEL3973329.1"/>
    <property type="molecule type" value="Genomic_DNA"/>
</dbReference>
<dbReference type="Proteomes" id="UP001389717">
    <property type="component" value="Unassembled WGS sequence"/>
</dbReference>
<keyword evidence="3" id="KW-1185">Reference proteome</keyword>
<name>A0ABU9KB46_9BACI</name>
<proteinExistence type="predicted"/>
<feature type="transmembrane region" description="Helical" evidence="1">
    <location>
        <begin position="178"/>
        <end position="196"/>
    </location>
</feature>
<keyword evidence="1" id="KW-1133">Transmembrane helix</keyword>
<feature type="transmembrane region" description="Helical" evidence="1">
    <location>
        <begin position="12"/>
        <end position="35"/>
    </location>
</feature>
<dbReference type="Pfam" id="PF14329">
    <property type="entry name" value="DUF4386"/>
    <property type="match status" value="1"/>
</dbReference>
<feature type="transmembrane region" description="Helical" evidence="1">
    <location>
        <begin position="146"/>
        <end position="166"/>
    </location>
</feature>
<accession>A0ABU9KB46</accession>
<organism evidence="2 3">
    <name type="scientific">Rossellomorea oryzaecorticis</name>
    <dbReference type="NCBI Taxonomy" id="1396505"/>
    <lineage>
        <taxon>Bacteria</taxon>
        <taxon>Bacillati</taxon>
        <taxon>Bacillota</taxon>
        <taxon>Bacilli</taxon>
        <taxon>Bacillales</taxon>
        <taxon>Bacillaceae</taxon>
        <taxon>Rossellomorea</taxon>
    </lineage>
</organism>
<evidence type="ECO:0000313" key="2">
    <source>
        <dbReference type="EMBL" id="MEL3973329.1"/>
    </source>
</evidence>
<feature type="transmembrane region" description="Helical" evidence="1">
    <location>
        <begin position="208"/>
        <end position="227"/>
    </location>
</feature>
<feature type="transmembrane region" description="Helical" evidence="1">
    <location>
        <begin position="96"/>
        <end position="115"/>
    </location>
</feature>
<evidence type="ECO:0000313" key="3">
    <source>
        <dbReference type="Proteomes" id="UP001389717"/>
    </source>
</evidence>
<sequence length="236" mass="26090">MGTSKVLNRQQKAAIISGAALLIMTIAAFFLYGYVHSSIVSDGDDIATLKNIQTSGSLFELEILGWIVIILMDLLVSWGFYMFLKPFHQKYASVSGWLRLLYTFMLGTAVSHLIFANKTASEALFSESADMAASSVMSSFKSFESVWSMGLIIFGLHLITAGFAAWKSKQIPKLISSLVMAAGFSYTLVHIMYRFMPQVERLTVVVESILLLPMFIGELGFAIWLLVKGRKLSSAN</sequence>
<gene>
    <name evidence="2" type="ORF">AAEO50_13660</name>
</gene>
<reference evidence="2 3" key="1">
    <citation type="submission" date="2024-04" db="EMBL/GenBank/DDBJ databases">
        <title>Bacillus oryzaecorticis sp. nov., a moderately halophilic bacterium isolated from rice husks.</title>
        <authorList>
            <person name="Zhu H.-S."/>
        </authorList>
    </citation>
    <scope>NUCLEOTIDE SEQUENCE [LARGE SCALE GENOMIC DNA]</scope>
    <source>
        <strain evidence="2 3">ZC255</strain>
    </source>
</reference>
<protein>
    <submittedName>
        <fullName evidence="2">DUF4386 domain-containing protein</fullName>
    </submittedName>
</protein>
<comment type="caution">
    <text evidence="2">The sequence shown here is derived from an EMBL/GenBank/DDBJ whole genome shotgun (WGS) entry which is preliminary data.</text>
</comment>
<dbReference type="RefSeq" id="WP_341984546.1">
    <property type="nucleotide sequence ID" value="NZ_JBBYAF010000026.1"/>
</dbReference>
<dbReference type="InterPro" id="IPR025495">
    <property type="entry name" value="DUF4386"/>
</dbReference>